<dbReference type="Proteomes" id="UP000002012">
    <property type="component" value="Chromosome"/>
</dbReference>
<evidence type="ECO:0000313" key="1">
    <source>
        <dbReference type="EMBL" id="ADD69710.1"/>
    </source>
</evidence>
<reference evidence="1 2" key="1">
    <citation type="journal article" date="2010" name="Stand. Genomic Sci.">
        <title>Complete genome sequence of Denitrovibrio acetiphilus type strain (N2460).</title>
        <authorList>
            <person name="Kiss H."/>
            <person name="Lang E."/>
            <person name="Lapidus A."/>
            <person name="Copeland A."/>
            <person name="Nolan M."/>
            <person name="Glavina Del Rio T."/>
            <person name="Chen F."/>
            <person name="Lucas S."/>
            <person name="Tice H."/>
            <person name="Cheng J.F."/>
            <person name="Han C."/>
            <person name="Goodwin L."/>
            <person name="Pitluck S."/>
            <person name="Liolios K."/>
            <person name="Pati A."/>
            <person name="Ivanova N."/>
            <person name="Mavromatis K."/>
            <person name="Chen A."/>
            <person name="Palaniappan K."/>
            <person name="Land M."/>
            <person name="Hauser L."/>
            <person name="Chang Y.J."/>
            <person name="Jeffries C.D."/>
            <person name="Detter J.C."/>
            <person name="Brettin T."/>
            <person name="Spring S."/>
            <person name="Rohde M."/>
            <person name="Goker M."/>
            <person name="Woyke T."/>
            <person name="Bristow J."/>
            <person name="Eisen J.A."/>
            <person name="Markowitz V."/>
            <person name="Hugenholtz P."/>
            <person name="Kyrpides N.C."/>
            <person name="Klenk H.P."/>
        </authorList>
    </citation>
    <scope>NUCLEOTIDE SEQUENCE [LARGE SCALE GENOMIC DNA]</scope>
    <source>
        <strain evidence="2">DSM 12809 / NBRC 114555 / N2460</strain>
    </source>
</reference>
<proteinExistence type="predicted"/>
<dbReference type="InParanoid" id="D4H706"/>
<dbReference type="PaxDb" id="522772-Dacet_2960"/>
<sequence>MKEKALEMRKEILPMKDVYEQLTLDEREELALKQEEHDKLYARLSDADKSWYEDNFAAWYTRYLEVETKIFIKPCEG</sequence>
<dbReference type="AlphaFoldDB" id="D4H706"/>
<dbReference type="STRING" id="522772.Dacet_2960"/>
<keyword evidence="2" id="KW-1185">Reference proteome</keyword>
<dbReference type="KEGG" id="dap:Dacet_2960"/>
<dbReference type="eggNOG" id="ENOG5030W6S">
    <property type="taxonomic scope" value="Bacteria"/>
</dbReference>
<dbReference type="OrthoDB" id="9804853at2"/>
<evidence type="ECO:0000313" key="2">
    <source>
        <dbReference type="Proteomes" id="UP000002012"/>
    </source>
</evidence>
<organism evidence="1 2">
    <name type="scientific">Denitrovibrio acetiphilus (strain DSM 12809 / NBRC 114555 / N2460)</name>
    <dbReference type="NCBI Taxonomy" id="522772"/>
    <lineage>
        <taxon>Bacteria</taxon>
        <taxon>Pseudomonadati</taxon>
        <taxon>Deferribacterota</taxon>
        <taxon>Deferribacteres</taxon>
        <taxon>Deferribacterales</taxon>
        <taxon>Geovibrionaceae</taxon>
        <taxon>Denitrovibrio</taxon>
    </lineage>
</organism>
<dbReference type="RefSeq" id="WP_013012195.1">
    <property type="nucleotide sequence ID" value="NC_013943.1"/>
</dbReference>
<accession>D4H706</accession>
<dbReference type="EMBL" id="CP001968">
    <property type="protein sequence ID" value="ADD69710.1"/>
    <property type="molecule type" value="Genomic_DNA"/>
</dbReference>
<name>D4H706_DENA2</name>
<gene>
    <name evidence="1" type="ordered locus">Dacet_2960</name>
</gene>
<protein>
    <submittedName>
        <fullName evidence="1">Uncharacterized protein</fullName>
    </submittedName>
</protein>
<dbReference type="HOGENOM" id="CLU_198145_0_0_0"/>